<name>A0A0B7A9H1_9EUPU</name>
<organism evidence="1">
    <name type="scientific">Arion vulgaris</name>
    <dbReference type="NCBI Taxonomy" id="1028688"/>
    <lineage>
        <taxon>Eukaryota</taxon>
        <taxon>Metazoa</taxon>
        <taxon>Spiralia</taxon>
        <taxon>Lophotrochozoa</taxon>
        <taxon>Mollusca</taxon>
        <taxon>Gastropoda</taxon>
        <taxon>Heterobranchia</taxon>
        <taxon>Euthyneura</taxon>
        <taxon>Panpulmonata</taxon>
        <taxon>Eupulmonata</taxon>
        <taxon>Stylommatophora</taxon>
        <taxon>Helicina</taxon>
        <taxon>Arionoidea</taxon>
        <taxon>Arionidae</taxon>
        <taxon>Arion</taxon>
    </lineage>
</organism>
<dbReference type="AlphaFoldDB" id="A0A0B7A9H1"/>
<dbReference type="EMBL" id="HACG01030455">
    <property type="protein sequence ID" value="CEK77320.1"/>
    <property type="molecule type" value="Transcribed_RNA"/>
</dbReference>
<evidence type="ECO:0000313" key="4">
    <source>
        <dbReference type="EMBL" id="CEK77320.1"/>
    </source>
</evidence>
<reference evidence="1" key="1">
    <citation type="submission" date="2014-12" db="EMBL/GenBank/DDBJ databases">
        <title>Insight into the proteome of Arion vulgaris.</title>
        <authorList>
            <person name="Aradska J."/>
            <person name="Bulat T."/>
            <person name="Smidak R."/>
            <person name="Sarate P."/>
            <person name="Gangsoo J."/>
            <person name="Sialana F."/>
            <person name="Bilban M."/>
            <person name="Lubec G."/>
        </authorList>
    </citation>
    <scope>NUCLEOTIDE SEQUENCE</scope>
    <source>
        <tissue evidence="1">Skin</tissue>
    </source>
</reference>
<evidence type="ECO:0000313" key="3">
    <source>
        <dbReference type="EMBL" id="CEK77319.1"/>
    </source>
</evidence>
<accession>A0A0B7A9H1</accession>
<proteinExistence type="predicted"/>
<dbReference type="EMBL" id="HACG01030454">
    <property type="protein sequence ID" value="CEK77319.1"/>
    <property type="molecule type" value="Transcribed_RNA"/>
</dbReference>
<gene>
    <name evidence="1" type="primary">ORF104047</name>
    <name evidence="2" type="synonym">ORF104050</name>
    <name evidence="3" type="synonym">ORF104053</name>
    <name evidence="4" type="synonym">ORF104054</name>
</gene>
<sequence>MLPMANTIKECKEKTTNIVWYIRKWKQVFVSLTSFADDVAPIANCGIPSIQNTSMEDRAEKGRDIHH</sequence>
<protein>
    <submittedName>
        <fullName evidence="1">Uncharacterized protein</fullName>
    </submittedName>
</protein>
<dbReference type="EMBL" id="HACG01030452">
    <property type="protein sequence ID" value="CEK77317.1"/>
    <property type="molecule type" value="Transcribed_RNA"/>
</dbReference>
<dbReference type="EMBL" id="HACG01030453">
    <property type="protein sequence ID" value="CEK77318.1"/>
    <property type="molecule type" value="Transcribed_RNA"/>
</dbReference>
<evidence type="ECO:0000313" key="1">
    <source>
        <dbReference type="EMBL" id="CEK77317.1"/>
    </source>
</evidence>
<evidence type="ECO:0000313" key="2">
    <source>
        <dbReference type="EMBL" id="CEK77318.1"/>
    </source>
</evidence>